<dbReference type="PATRIC" id="fig|1365251.3.peg.4648"/>
<evidence type="ECO:0000256" key="5">
    <source>
        <dbReference type="ARBA" id="ARBA00022801"/>
    </source>
</evidence>
<keyword evidence="7 8" id="KW-0472">Membrane</keyword>
<feature type="transmembrane region" description="Helical" evidence="8">
    <location>
        <begin position="86"/>
        <end position="104"/>
    </location>
</feature>
<keyword evidence="3" id="KW-0645">Protease</keyword>
<feature type="domain" description="Peptidase S54 rhomboid" evidence="9">
    <location>
        <begin position="45"/>
        <end position="188"/>
    </location>
</feature>
<protein>
    <recommendedName>
        <fullName evidence="9">Peptidase S54 rhomboid domain-containing protein</fullName>
    </recommendedName>
</protein>
<reference evidence="10 11" key="1">
    <citation type="submission" date="2013-07" db="EMBL/GenBank/DDBJ databases">
        <title>Comparative Genomic and Metabolomic Analysis of Twelve Strains of Pseudoalteromonas luteoviolacea.</title>
        <authorList>
            <person name="Vynne N.G."/>
            <person name="Mansson M."/>
            <person name="Gram L."/>
        </authorList>
    </citation>
    <scope>NUCLEOTIDE SEQUENCE [LARGE SCALE GENOMIC DNA]</scope>
    <source>
        <strain evidence="10 11">H33</strain>
    </source>
</reference>
<evidence type="ECO:0000256" key="6">
    <source>
        <dbReference type="ARBA" id="ARBA00022989"/>
    </source>
</evidence>
<proteinExistence type="inferred from homology"/>
<dbReference type="InterPro" id="IPR022764">
    <property type="entry name" value="Peptidase_S54_rhomboid_dom"/>
</dbReference>
<dbReference type="GO" id="GO:0016020">
    <property type="term" value="C:membrane"/>
    <property type="evidence" value="ECO:0007669"/>
    <property type="project" value="UniProtKB-SubCell"/>
</dbReference>
<comment type="similarity">
    <text evidence="2">Belongs to the peptidase S54 family.</text>
</comment>
<dbReference type="GO" id="GO:0004252">
    <property type="term" value="F:serine-type endopeptidase activity"/>
    <property type="evidence" value="ECO:0007669"/>
    <property type="project" value="InterPro"/>
</dbReference>
<dbReference type="Proteomes" id="UP000076503">
    <property type="component" value="Unassembled WGS sequence"/>
</dbReference>
<keyword evidence="6 8" id="KW-1133">Transmembrane helix</keyword>
<dbReference type="NCBIfam" id="TIGR03902">
    <property type="entry name" value="rhom_GG_sort"/>
    <property type="match status" value="1"/>
</dbReference>
<name>A0A162A8P4_9GAMM</name>
<keyword evidence="4 8" id="KW-0812">Transmembrane</keyword>
<dbReference type="InterPro" id="IPR023826">
    <property type="entry name" value="Rhom-like_SP_proteobac"/>
</dbReference>
<evidence type="ECO:0000256" key="7">
    <source>
        <dbReference type="ARBA" id="ARBA00023136"/>
    </source>
</evidence>
<feature type="transmembrane region" description="Helical" evidence="8">
    <location>
        <begin position="170"/>
        <end position="188"/>
    </location>
</feature>
<dbReference type="SUPFAM" id="SSF144091">
    <property type="entry name" value="Rhomboid-like"/>
    <property type="match status" value="1"/>
</dbReference>
<dbReference type="PANTHER" id="PTHR43066:SF1">
    <property type="entry name" value="RHOMBOID PROTEIN 2"/>
    <property type="match status" value="1"/>
</dbReference>
<comment type="subcellular location">
    <subcellularLocation>
        <location evidence="1">Membrane</location>
        <topology evidence="1">Multi-pass membrane protein</topology>
    </subcellularLocation>
</comment>
<evidence type="ECO:0000259" key="9">
    <source>
        <dbReference type="Pfam" id="PF01694"/>
    </source>
</evidence>
<evidence type="ECO:0000256" key="3">
    <source>
        <dbReference type="ARBA" id="ARBA00022670"/>
    </source>
</evidence>
<dbReference type="RefSeq" id="WP_063363812.1">
    <property type="nucleotide sequence ID" value="NZ_AUXZ01000124.1"/>
</dbReference>
<accession>A0A162A8P4</accession>
<dbReference type="PANTHER" id="PTHR43066">
    <property type="entry name" value="RHOMBOID-RELATED PROTEIN"/>
    <property type="match status" value="1"/>
</dbReference>
<evidence type="ECO:0000313" key="10">
    <source>
        <dbReference type="EMBL" id="KZN45903.1"/>
    </source>
</evidence>
<dbReference type="Gene3D" id="1.20.1540.10">
    <property type="entry name" value="Rhomboid-like"/>
    <property type="match status" value="1"/>
</dbReference>
<dbReference type="GO" id="GO:0006508">
    <property type="term" value="P:proteolysis"/>
    <property type="evidence" value="ECO:0007669"/>
    <property type="project" value="UniProtKB-KW"/>
</dbReference>
<evidence type="ECO:0000256" key="8">
    <source>
        <dbReference type="SAM" id="Phobius"/>
    </source>
</evidence>
<evidence type="ECO:0000256" key="2">
    <source>
        <dbReference type="ARBA" id="ARBA00009045"/>
    </source>
</evidence>
<evidence type="ECO:0000256" key="1">
    <source>
        <dbReference type="ARBA" id="ARBA00004141"/>
    </source>
</evidence>
<dbReference type="AlphaFoldDB" id="A0A162A8P4"/>
<evidence type="ECO:0000313" key="11">
    <source>
        <dbReference type="Proteomes" id="UP000076503"/>
    </source>
</evidence>
<evidence type="ECO:0000256" key="4">
    <source>
        <dbReference type="ARBA" id="ARBA00022692"/>
    </source>
</evidence>
<sequence length="200" mass="22406">MLGFNLPVSPQYILPPLTLAIIATLLMAFDMRDTLEFHRQLITEGQIWRIWSSQYIHTNWTHLGLNLVGILFIWVLHAEHTSIRRYFVHILLLGLWTGLGIWLFCPDIRVYTGLSGLLHGIIVWGALKDIHVKEPTGILLFLGIVGKLAWEQYAGPSADVGNLIDSRVAIESHLIGALGGLVLAIPLFTQNLGRNKSENN</sequence>
<dbReference type="InterPro" id="IPR035952">
    <property type="entry name" value="Rhomboid-like_sf"/>
</dbReference>
<feature type="transmembrane region" description="Helical" evidence="8">
    <location>
        <begin position="60"/>
        <end position="77"/>
    </location>
</feature>
<feature type="transmembrane region" description="Helical" evidence="8">
    <location>
        <begin position="110"/>
        <end position="127"/>
    </location>
</feature>
<dbReference type="EMBL" id="AUXZ01000124">
    <property type="protein sequence ID" value="KZN45903.1"/>
    <property type="molecule type" value="Genomic_DNA"/>
</dbReference>
<feature type="transmembrane region" description="Helical" evidence="8">
    <location>
        <begin position="12"/>
        <end position="29"/>
    </location>
</feature>
<organism evidence="10 11">
    <name type="scientific">Pseudoalteromonas luteoviolacea H33</name>
    <dbReference type="NCBI Taxonomy" id="1365251"/>
    <lineage>
        <taxon>Bacteria</taxon>
        <taxon>Pseudomonadati</taxon>
        <taxon>Pseudomonadota</taxon>
        <taxon>Gammaproteobacteria</taxon>
        <taxon>Alteromonadales</taxon>
        <taxon>Pseudoalteromonadaceae</taxon>
        <taxon>Pseudoalteromonas</taxon>
    </lineage>
</organism>
<keyword evidence="5" id="KW-0378">Hydrolase</keyword>
<comment type="caution">
    <text evidence="10">The sequence shown here is derived from an EMBL/GenBank/DDBJ whole genome shotgun (WGS) entry which is preliminary data.</text>
</comment>
<dbReference type="Pfam" id="PF01694">
    <property type="entry name" value="Rhomboid"/>
    <property type="match status" value="1"/>
</dbReference>
<dbReference type="OrthoDB" id="196054at2"/>
<gene>
    <name evidence="10" type="ORF">N476_24855</name>
</gene>